<dbReference type="Pfam" id="PF13454">
    <property type="entry name" value="NAD_binding_9"/>
    <property type="match status" value="1"/>
</dbReference>
<evidence type="ECO:0000259" key="1">
    <source>
        <dbReference type="Pfam" id="PF13454"/>
    </source>
</evidence>
<gene>
    <name evidence="2" type="ORF">GCM10010976_29400</name>
</gene>
<dbReference type="InterPro" id="IPR052189">
    <property type="entry name" value="L-asp_N-monooxygenase_NS-form"/>
</dbReference>
<sequence>MDHKMEKLSLAIIGSGATALYSLKHILDHSDVLKHQFTHISIFEKGAKMGYGMPYNPVTTDKYNLSNISSEEIPMLFQTFADWLRNQNKEDLKKWHITSLPIQDSEVYSRIALGEYFHAQFHVLIDKLRKIGFQVDTFVNQEIIDIRVKNKTTIELIGNKTKFNVSKVVIATGHHLQTKDKPESGYYETPWPIHKIIPKKNQYYNFEIGILGASLSAFDVVTSLAHRHGKFTKTNNGLKFQLHKNSENFRMTLHAAEGWLPHLQYEQVEPFREIYRHATREKILSLRNDSGYLRIDTFFNNICKPALQKAFKKDKNNKMAKMLSESHLDFKEFINIMAENHEYINSFQGMKKEMIPAKDSVENNNPIHWMETLDDLMYCLNFHAEMMPAEDHLFFKKEIKPFLMNVIAALPLSSAKILLALYDAEVVDLIPGKVEILQDSNSKEMTKIKISTADETKLKSYNLFINCSGSDQVEIENYLFKSLVTSGMVRKAQSKFATVKNISQIDTSVNLSTVFSNNNELFLNIGGIDIDSAYHIIGTNGETTSRIQDLSFPHTFGCRPYSYGLQACYATSAIVVDSWLTLEPNTNQVKTINEISNIYVKDEDL</sequence>
<comment type="caution">
    <text evidence="2">The sequence shown here is derived from an EMBL/GenBank/DDBJ whole genome shotgun (WGS) entry which is preliminary data.</text>
</comment>
<dbReference type="InterPro" id="IPR036188">
    <property type="entry name" value="FAD/NAD-bd_sf"/>
</dbReference>
<dbReference type="PANTHER" id="PTHR40254:SF1">
    <property type="entry name" value="BLR0577 PROTEIN"/>
    <property type="match status" value="1"/>
</dbReference>
<keyword evidence="3" id="KW-1185">Reference proteome</keyword>
<protein>
    <submittedName>
        <fullName evidence="2">FAD/NAD(P) binding domain-containing protein</fullName>
    </submittedName>
</protein>
<evidence type="ECO:0000313" key="2">
    <source>
        <dbReference type="EMBL" id="GGG56659.1"/>
    </source>
</evidence>
<dbReference type="AlphaFoldDB" id="A0A917LTC0"/>
<dbReference type="SUPFAM" id="SSF51905">
    <property type="entry name" value="FAD/NAD(P)-binding domain"/>
    <property type="match status" value="1"/>
</dbReference>
<name>A0A917LTC0_9FLAO</name>
<organism evidence="2 3">
    <name type="scientific">Bizionia arctica</name>
    <dbReference type="NCBI Taxonomy" id="1495645"/>
    <lineage>
        <taxon>Bacteria</taxon>
        <taxon>Pseudomonadati</taxon>
        <taxon>Bacteroidota</taxon>
        <taxon>Flavobacteriia</taxon>
        <taxon>Flavobacteriales</taxon>
        <taxon>Flavobacteriaceae</taxon>
        <taxon>Bizionia</taxon>
    </lineage>
</organism>
<dbReference type="PANTHER" id="PTHR40254">
    <property type="entry name" value="BLR0577 PROTEIN"/>
    <property type="match status" value="1"/>
</dbReference>
<feature type="domain" description="FAD-dependent urate hydroxylase HpyO/Asp monooxygenase CreE-like FAD/NAD(P)-binding" evidence="1">
    <location>
        <begin position="11"/>
        <end position="174"/>
    </location>
</feature>
<evidence type="ECO:0000313" key="3">
    <source>
        <dbReference type="Proteomes" id="UP000625976"/>
    </source>
</evidence>
<dbReference type="InterPro" id="IPR038732">
    <property type="entry name" value="HpyO/CreE_NAD-binding"/>
</dbReference>
<proteinExistence type="predicted"/>
<dbReference type="EMBL" id="BMFQ01000003">
    <property type="protein sequence ID" value="GGG56659.1"/>
    <property type="molecule type" value="Genomic_DNA"/>
</dbReference>
<accession>A0A917LTC0</accession>
<dbReference type="Proteomes" id="UP000625976">
    <property type="component" value="Unassembled WGS sequence"/>
</dbReference>
<reference evidence="2" key="2">
    <citation type="submission" date="2020-09" db="EMBL/GenBank/DDBJ databases">
        <authorList>
            <person name="Sun Q."/>
            <person name="Zhou Y."/>
        </authorList>
    </citation>
    <scope>NUCLEOTIDE SEQUENCE</scope>
    <source>
        <strain evidence="2">CGMCC 1.12751</strain>
    </source>
</reference>
<reference evidence="2" key="1">
    <citation type="journal article" date="2014" name="Int. J. Syst. Evol. Microbiol.">
        <title>Complete genome sequence of Corynebacterium casei LMG S-19264T (=DSM 44701T), isolated from a smear-ripened cheese.</title>
        <authorList>
            <consortium name="US DOE Joint Genome Institute (JGI-PGF)"/>
            <person name="Walter F."/>
            <person name="Albersmeier A."/>
            <person name="Kalinowski J."/>
            <person name="Ruckert C."/>
        </authorList>
    </citation>
    <scope>NUCLEOTIDE SEQUENCE</scope>
    <source>
        <strain evidence="2">CGMCC 1.12751</strain>
    </source>
</reference>
<dbReference type="RefSeq" id="WP_229736682.1">
    <property type="nucleotide sequence ID" value="NZ_BMFQ01000003.1"/>
</dbReference>